<comment type="caution">
    <text evidence="6">The sequence shown here is derived from an EMBL/GenBank/DDBJ whole genome shotgun (WGS) entry which is preliminary data.</text>
</comment>
<name>A0ABQ0GNI3_9PEZI</name>
<gene>
    <name evidence="6" type="ORF">MFIFM68171_09547</name>
</gene>
<dbReference type="PRINTS" id="PR00385">
    <property type="entry name" value="P450"/>
</dbReference>
<keyword evidence="5" id="KW-0812">Transmembrane</keyword>
<dbReference type="InterPro" id="IPR001128">
    <property type="entry name" value="Cyt_P450"/>
</dbReference>
<feature type="transmembrane region" description="Helical" evidence="5">
    <location>
        <begin position="12"/>
        <end position="32"/>
    </location>
</feature>
<keyword evidence="5" id="KW-0472">Membrane</keyword>
<evidence type="ECO:0000256" key="3">
    <source>
        <dbReference type="ARBA" id="ARBA00022723"/>
    </source>
</evidence>
<dbReference type="InterPro" id="IPR002401">
    <property type="entry name" value="Cyt_P450_E_grp-I"/>
</dbReference>
<keyword evidence="5" id="KW-1133">Transmembrane helix</keyword>
<organism evidence="6 7">
    <name type="scientific">Madurella fahalii</name>
    <dbReference type="NCBI Taxonomy" id="1157608"/>
    <lineage>
        <taxon>Eukaryota</taxon>
        <taxon>Fungi</taxon>
        <taxon>Dikarya</taxon>
        <taxon>Ascomycota</taxon>
        <taxon>Pezizomycotina</taxon>
        <taxon>Sordariomycetes</taxon>
        <taxon>Sordariomycetidae</taxon>
        <taxon>Sordariales</taxon>
        <taxon>Sordariales incertae sedis</taxon>
        <taxon>Madurella</taxon>
    </lineage>
</organism>
<reference evidence="6 7" key="1">
    <citation type="submission" date="2024-09" db="EMBL/GenBank/DDBJ databases">
        <title>Itraconazole resistance in Madurella fahalii resulting from another homologue of gene encoding cytochrome P450 14-alpha sterol demethylase (CYP51).</title>
        <authorList>
            <person name="Yoshioka I."/>
            <person name="Fahal A.H."/>
            <person name="Kaneko S."/>
            <person name="Yaguchi T."/>
        </authorList>
    </citation>
    <scope>NUCLEOTIDE SEQUENCE [LARGE SCALE GENOMIC DNA]</scope>
    <source>
        <strain evidence="6 7">IFM 68171</strain>
    </source>
</reference>
<dbReference type="Pfam" id="PF00067">
    <property type="entry name" value="p450"/>
    <property type="match status" value="1"/>
</dbReference>
<dbReference type="InterPro" id="IPR036396">
    <property type="entry name" value="Cyt_P450_sf"/>
</dbReference>
<dbReference type="PANTHER" id="PTHR24305">
    <property type="entry name" value="CYTOCHROME P450"/>
    <property type="match status" value="1"/>
</dbReference>
<evidence type="ECO:0000313" key="7">
    <source>
        <dbReference type="Proteomes" id="UP001628179"/>
    </source>
</evidence>
<comment type="similarity">
    <text evidence="1">Belongs to the cytochrome P450 family.</text>
</comment>
<dbReference type="PRINTS" id="PR00463">
    <property type="entry name" value="EP450I"/>
</dbReference>
<protein>
    <recommendedName>
        <fullName evidence="8">Cytochrome P450</fullName>
    </recommendedName>
</protein>
<dbReference type="Proteomes" id="UP001628179">
    <property type="component" value="Unassembled WGS sequence"/>
</dbReference>
<accession>A0ABQ0GNI3</accession>
<keyword evidence="2" id="KW-0349">Heme</keyword>
<dbReference type="GeneID" id="98180289"/>
<evidence type="ECO:0000256" key="2">
    <source>
        <dbReference type="ARBA" id="ARBA00022617"/>
    </source>
</evidence>
<evidence type="ECO:0000256" key="4">
    <source>
        <dbReference type="ARBA" id="ARBA00023004"/>
    </source>
</evidence>
<dbReference type="Gene3D" id="1.10.630.10">
    <property type="entry name" value="Cytochrome P450"/>
    <property type="match status" value="1"/>
</dbReference>
<dbReference type="InterPro" id="IPR050121">
    <property type="entry name" value="Cytochrome_P450_monoxygenase"/>
</dbReference>
<dbReference type="RefSeq" id="XP_070921067.1">
    <property type="nucleotide sequence ID" value="XM_071064966.1"/>
</dbReference>
<sequence length="504" mass="56199">MAIEEPRPYLTASALATALVTLLVGNVLWNLMMNIVTSPVPSSVPGPFLARLSHKWILLVDLSGYRGRTVDALHRKYGPIVRLAPNEVSFSCKEAVKSIYGLGATVMKSAAYENFGRKGLFHMRDPQEHRERQRRVSHIFSANSLQQMEPLVQSVMDRTVAAISKRCGEEVDALHWCRMMALDVAGEVLMGKDFGAFDGEGTAPVYVHHLDNAFIVWNLQGIAPRLARALEWLPIKRLQEFLAAGDYVYTYGRDAVQEYLGLNGRTSSRHTLLTKLIAGNTETGAEPLAGSEIDTEVSNITFAAVDTTGNTATYALYRLACSPEWQEKLQREIRNSRARETKFAYKTVQTLPLLNAVFVETQRLHPAAPSALPRETVDPITEIAGLQLPAKTLVSMQALTTQRDPANFPDPDKFDPSRWLTPDGAIYPGTPDMQEMMLVWGGKGPRVCPGRYMATMEVKLLLARLMDRFTVQLQSESTHDEMVMTDHFTLIPKGHRCGLVFIKR</sequence>
<evidence type="ECO:0000256" key="5">
    <source>
        <dbReference type="SAM" id="Phobius"/>
    </source>
</evidence>
<evidence type="ECO:0000313" key="6">
    <source>
        <dbReference type="EMBL" id="GAB1319337.1"/>
    </source>
</evidence>
<keyword evidence="4" id="KW-0408">Iron</keyword>
<keyword evidence="3" id="KW-0479">Metal-binding</keyword>
<dbReference type="PANTHER" id="PTHR24305:SF166">
    <property type="entry name" value="CYTOCHROME P450 12A4, MITOCHONDRIAL-RELATED"/>
    <property type="match status" value="1"/>
</dbReference>
<keyword evidence="7" id="KW-1185">Reference proteome</keyword>
<evidence type="ECO:0008006" key="8">
    <source>
        <dbReference type="Google" id="ProtNLM"/>
    </source>
</evidence>
<dbReference type="EMBL" id="BAAFSV010000005">
    <property type="protein sequence ID" value="GAB1319337.1"/>
    <property type="molecule type" value="Genomic_DNA"/>
</dbReference>
<proteinExistence type="inferred from homology"/>
<dbReference type="SUPFAM" id="SSF48264">
    <property type="entry name" value="Cytochrome P450"/>
    <property type="match status" value="1"/>
</dbReference>
<evidence type="ECO:0000256" key="1">
    <source>
        <dbReference type="ARBA" id="ARBA00010617"/>
    </source>
</evidence>